<reference evidence="1 2" key="1">
    <citation type="submission" date="2016-09" db="EMBL/GenBank/DDBJ databases">
        <title>Extensive genetic diversity and differential bi-allelic expression allows diatom success in the polar Southern Ocean.</title>
        <authorList>
            <consortium name="DOE Joint Genome Institute"/>
            <person name="Mock T."/>
            <person name="Otillar R.P."/>
            <person name="Strauss J."/>
            <person name="Dupont C."/>
            <person name="Frickenhaus S."/>
            <person name="Maumus F."/>
            <person name="Mcmullan M."/>
            <person name="Sanges R."/>
            <person name="Schmutz J."/>
            <person name="Toseland A."/>
            <person name="Valas R."/>
            <person name="Veluchamy A."/>
            <person name="Ward B.J."/>
            <person name="Allen A."/>
            <person name="Barry K."/>
            <person name="Falciatore A."/>
            <person name="Ferrante M."/>
            <person name="Fortunato A.E."/>
            <person name="Gloeckner G."/>
            <person name="Gruber A."/>
            <person name="Hipkin R."/>
            <person name="Janech M."/>
            <person name="Kroth P."/>
            <person name="Leese F."/>
            <person name="Lindquist E."/>
            <person name="Lyon B.R."/>
            <person name="Martin J."/>
            <person name="Mayer C."/>
            <person name="Parker M."/>
            <person name="Quesneville H."/>
            <person name="Raymond J."/>
            <person name="Uhlig C."/>
            <person name="Valentin K.U."/>
            <person name="Worden A.Z."/>
            <person name="Armbrust E.V."/>
            <person name="Bowler C."/>
            <person name="Green B."/>
            <person name="Moulton V."/>
            <person name="Van Oosterhout C."/>
            <person name="Grigoriev I."/>
        </authorList>
    </citation>
    <scope>NUCLEOTIDE SEQUENCE [LARGE SCALE GENOMIC DNA]</scope>
    <source>
        <strain evidence="1 2">CCMP1102</strain>
    </source>
</reference>
<feature type="non-terminal residue" evidence="1">
    <location>
        <position position="79"/>
    </location>
</feature>
<organism evidence="1 2">
    <name type="scientific">Fragilariopsis cylindrus CCMP1102</name>
    <dbReference type="NCBI Taxonomy" id="635003"/>
    <lineage>
        <taxon>Eukaryota</taxon>
        <taxon>Sar</taxon>
        <taxon>Stramenopiles</taxon>
        <taxon>Ochrophyta</taxon>
        <taxon>Bacillariophyta</taxon>
        <taxon>Bacillariophyceae</taxon>
        <taxon>Bacillariophycidae</taxon>
        <taxon>Bacillariales</taxon>
        <taxon>Bacillariaceae</taxon>
        <taxon>Fragilariopsis</taxon>
    </lineage>
</organism>
<proteinExistence type="predicted"/>
<keyword evidence="2" id="KW-1185">Reference proteome</keyword>
<accession>A0A1E7FJA8</accession>
<dbReference type="KEGG" id="fcy:FRACYDRAFT_183600"/>
<dbReference type="Proteomes" id="UP000095751">
    <property type="component" value="Unassembled WGS sequence"/>
</dbReference>
<name>A0A1E7FJA8_9STRA</name>
<protein>
    <submittedName>
        <fullName evidence="1">Uncharacterized protein</fullName>
    </submittedName>
</protein>
<evidence type="ECO:0000313" key="2">
    <source>
        <dbReference type="Proteomes" id="UP000095751"/>
    </source>
</evidence>
<dbReference type="InParanoid" id="A0A1E7FJA8"/>
<dbReference type="OrthoDB" id="509720at2759"/>
<evidence type="ECO:0000313" key="1">
    <source>
        <dbReference type="EMBL" id="OEU18269.1"/>
    </source>
</evidence>
<gene>
    <name evidence="1" type="ORF">FRACYDRAFT_183600</name>
</gene>
<dbReference type="EMBL" id="KV784356">
    <property type="protein sequence ID" value="OEU18269.1"/>
    <property type="molecule type" value="Genomic_DNA"/>
</dbReference>
<dbReference type="AlphaFoldDB" id="A0A1E7FJA8"/>
<sequence length="79" mass="9262">MAEAYDLNEISHNITSRCISFRNNNDRINIYYSTRTIGTALDHPSQGKTQLFRRKCTVEDLKKIFQNPRSHSGKGYKRR</sequence>